<name>A0A9P4NS48_9PEZI</name>
<sequence>MVELAGNLQIYLVLYSYALVWLATPSKRFCAHSDNGAGRKEKRGLFTTHYSAYAVEVEITLAGSLLTLSGLNLKLLELSHRIEWIQSTILEATCIPATSLLCFSLAFHTQRKCAGINWINVIEPLKPLEGTWAHGACLSVSKLSERYWHLSLKAHNTHNSELNFV</sequence>
<comment type="caution">
    <text evidence="1">The sequence shown here is derived from an EMBL/GenBank/DDBJ whole genome shotgun (WGS) entry which is preliminary data.</text>
</comment>
<proteinExistence type="predicted"/>
<gene>
    <name evidence="1" type="ORF">EJ08DRAFT_242125</name>
</gene>
<evidence type="ECO:0000313" key="2">
    <source>
        <dbReference type="Proteomes" id="UP000800235"/>
    </source>
</evidence>
<evidence type="ECO:0000313" key="1">
    <source>
        <dbReference type="EMBL" id="KAF2430398.1"/>
    </source>
</evidence>
<dbReference type="Proteomes" id="UP000800235">
    <property type="component" value="Unassembled WGS sequence"/>
</dbReference>
<protein>
    <submittedName>
        <fullName evidence="1">Uncharacterized protein</fullName>
    </submittedName>
</protein>
<organism evidence="1 2">
    <name type="scientific">Tothia fuscella</name>
    <dbReference type="NCBI Taxonomy" id="1048955"/>
    <lineage>
        <taxon>Eukaryota</taxon>
        <taxon>Fungi</taxon>
        <taxon>Dikarya</taxon>
        <taxon>Ascomycota</taxon>
        <taxon>Pezizomycotina</taxon>
        <taxon>Dothideomycetes</taxon>
        <taxon>Pleosporomycetidae</taxon>
        <taxon>Venturiales</taxon>
        <taxon>Cylindrosympodiaceae</taxon>
        <taxon>Tothia</taxon>
    </lineage>
</organism>
<reference evidence="1" key="1">
    <citation type="journal article" date="2020" name="Stud. Mycol.">
        <title>101 Dothideomycetes genomes: a test case for predicting lifestyles and emergence of pathogens.</title>
        <authorList>
            <person name="Haridas S."/>
            <person name="Albert R."/>
            <person name="Binder M."/>
            <person name="Bloem J."/>
            <person name="Labutti K."/>
            <person name="Salamov A."/>
            <person name="Andreopoulos B."/>
            <person name="Baker S."/>
            <person name="Barry K."/>
            <person name="Bills G."/>
            <person name="Bluhm B."/>
            <person name="Cannon C."/>
            <person name="Castanera R."/>
            <person name="Culley D."/>
            <person name="Daum C."/>
            <person name="Ezra D."/>
            <person name="Gonzalez J."/>
            <person name="Henrissat B."/>
            <person name="Kuo A."/>
            <person name="Liang C."/>
            <person name="Lipzen A."/>
            <person name="Lutzoni F."/>
            <person name="Magnuson J."/>
            <person name="Mondo S."/>
            <person name="Nolan M."/>
            <person name="Ohm R."/>
            <person name="Pangilinan J."/>
            <person name="Park H.-J."/>
            <person name="Ramirez L."/>
            <person name="Alfaro M."/>
            <person name="Sun H."/>
            <person name="Tritt A."/>
            <person name="Yoshinaga Y."/>
            <person name="Zwiers L.-H."/>
            <person name="Turgeon B."/>
            <person name="Goodwin S."/>
            <person name="Spatafora J."/>
            <person name="Crous P."/>
            <person name="Grigoriev I."/>
        </authorList>
    </citation>
    <scope>NUCLEOTIDE SEQUENCE</scope>
    <source>
        <strain evidence="1">CBS 130266</strain>
    </source>
</reference>
<dbReference type="AlphaFoldDB" id="A0A9P4NS48"/>
<dbReference type="EMBL" id="MU007039">
    <property type="protein sequence ID" value="KAF2430398.1"/>
    <property type="molecule type" value="Genomic_DNA"/>
</dbReference>
<keyword evidence="2" id="KW-1185">Reference proteome</keyword>
<accession>A0A9P4NS48</accession>